<dbReference type="AlphaFoldDB" id="A0AAX4PJ65"/>
<dbReference type="PANTHER" id="PTHR10668">
    <property type="entry name" value="PHYTOENE DEHYDROGENASE"/>
    <property type="match status" value="1"/>
</dbReference>
<proteinExistence type="inferred from homology"/>
<dbReference type="Pfam" id="PF13450">
    <property type="entry name" value="NAD_binding_8"/>
    <property type="match status" value="1"/>
</dbReference>
<evidence type="ECO:0000256" key="5">
    <source>
        <dbReference type="ARBA" id="ARBA00040298"/>
    </source>
</evidence>
<dbReference type="PANTHER" id="PTHR10668:SF103">
    <property type="entry name" value="PYRIDINE NUCLEOTIDE-DISULFIDE OXIDOREDUCTASE DOMAIN-CONTAINING PROTEIN 2"/>
    <property type="match status" value="1"/>
</dbReference>
<sequence length="574" mass="61574">MARLRDVVIVGGGHNALTCAAYLARGGLDVLVLERRGLVGGCAVTESVHVDDVGDFKFSRASYLAGLLRPHIVEELGLVDRGLRLIGRDPYSYTPSSKPGAQPGLTLWSDAQKTRASIAGFSSRDAENFERYEAFLDQAKSAIVPLLDGAPPDLLDSRATASERWEAAKRIVRSARGAMTSPSGSGHRSSALDVARLFTCPATVLLDEWFESEVLKATLCTDAIIGSMTAPSQPGSGYVLLHHVMGEALNYAGGQGSPWCYAEGGMGRVSGALAAAAEEAGAEIRTEAEVDHILLEEGGAGGARAAGVVLEGGEEVRARAVCSGCDPHTTFIKLIRGKNRSRAMGVEGYSKFEDSIRRLDFSSGAAKINLAVSRLPDFGFGSSEPGPEHMGTIHFEHSQRELDLAWQQSSVGLLPMQPVIEMTIPSSADKTIAPPGSHVVQLFVQYIPYELLNTSDGTRTSDLWQDPQVKRTFVNRVLDRVEKFCPGFKESILKMDVLSPRDLETVFGLHKGNIFHGALSLHQLFHQRPVPGFSSYEMPIPDLFLCGSGAHPGGGVSGAPGYNCAQTVLTRMNR</sequence>
<comment type="similarity">
    <text evidence="2">Belongs to the carotenoid/retinoid oxidoreductase family.</text>
</comment>
<keyword evidence="8" id="KW-1185">Reference proteome</keyword>
<comment type="subcellular location">
    <subcellularLocation>
        <location evidence="1">Mitochondrion matrix</location>
    </subcellularLocation>
</comment>
<dbReference type="EMBL" id="CP151513">
    <property type="protein sequence ID" value="WZN65886.1"/>
    <property type="molecule type" value="Genomic_DNA"/>
</dbReference>
<dbReference type="GO" id="GO:0005759">
    <property type="term" value="C:mitochondrial matrix"/>
    <property type="evidence" value="ECO:0007669"/>
    <property type="project" value="UniProtKB-SubCell"/>
</dbReference>
<comment type="function">
    <text evidence="3">Probable oxidoreductase that may play a role as regulator of mitochondrial function.</text>
</comment>
<evidence type="ECO:0000256" key="4">
    <source>
        <dbReference type="ARBA" id="ARBA00038825"/>
    </source>
</evidence>
<gene>
    <name evidence="7" type="ORF">HKI87_13g74480</name>
</gene>
<accession>A0AAX4PJ65</accession>
<dbReference type="GO" id="GO:0016491">
    <property type="term" value="F:oxidoreductase activity"/>
    <property type="evidence" value="ECO:0007669"/>
    <property type="project" value="InterPro"/>
</dbReference>
<reference evidence="7 8" key="1">
    <citation type="submission" date="2024-03" db="EMBL/GenBank/DDBJ databases">
        <title>Complete genome sequence of the green alga Chloropicon roscoffensis RCC1871.</title>
        <authorList>
            <person name="Lemieux C."/>
            <person name="Pombert J.-F."/>
            <person name="Otis C."/>
            <person name="Turmel M."/>
        </authorList>
    </citation>
    <scope>NUCLEOTIDE SEQUENCE [LARGE SCALE GENOMIC DNA]</scope>
    <source>
        <strain evidence="7 8">RCC1871</strain>
    </source>
</reference>
<evidence type="ECO:0000256" key="1">
    <source>
        <dbReference type="ARBA" id="ARBA00004305"/>
    </source>
</evidence>
<feature type="domain" description="Amine oxidase" evidence="6">
    <location>
        <begin position="250"/>
        <end position="331"/>
    </location>
</feature>
<evidence type="ECO:0000313" key="8">
    <source>
        <dbReference type="Proteomes" id="UP001472866"/>
    </source>
</evidence>
<organism evidence="7 8">
    <name type="scientific">Chloropicon roscoffensis</name>
    <dbReference type="NCBI Taxonomy" id="1461544"/>
    <lineage>
        <taxon>Eukaryota</taxon>
        <taxon>Viridiplantae</taxon>
        <taxon>Chlorophyta</taxon>
        <taxon>Chloropicophyceae</taxon>
        <taxon>Chloropicales</taxon>
        <taxon>Chloropicaceae</taxon>
        <taxon>Chloropicon</taxon>
    </lineage>
</organism>
<protein>
    <recommendedName>
        <fullName evidence="5">Pyridine nucleotide-disulfide oxidoreductase domain-containing protein 2</fullName>
    </recommendedName>
</protein>
<dbReference type="Proteomes" id="UP001472866">
    <property type="component" value="Chromosome 13"/>
</dbReference>
<evidence type="ECO:0000259" key="6">
    <source>
        <dbReference type="Pfam" id="PF01593"/>
    </source>
</evidence>
<dbReference type="InterPro" id="IPR002937">
    <property type="entry name" value="Amino_oxidase"/>
</dbReference>
<name>A0AAX4PJ65_9CHLO</name>
<comment type="subunit">
    <text evidence="4">Interacts with COX5B; this interaction may contribute to localize PYROXD2 to the inner face of the inner mitochondrial membrane.</text>
</comment>
<dbReference type="Pfam" id="PF01593">
    <property type="entry name" value="Amino_oxidase"/>
    <property type="match status" value="1"/>
</dbReference>
<evidence type="ECO:0000256" key="3">
    <source>
        <dbReference type="ARBA" id="ARBA00037217"/>
    </source>
</evidence>
<evidence type="ECO:0000256" key="2">
    <source>
        <dbReference type="ARBA" id="ARBA00006046"/>
    </source>
</evidence>
<evidence type="ECO:0000313" key="7">
    <source>
        <dbReference type="EMBL" id="WZN65886.1"/>
    </source>
</evidence>
<dbReference type="InterPro" id="IPR036188">
    <property type="entry name" value="FAD/NAD-bd_sf"/>
</dbReference>
<dbReference type="Gene3D" id="3.50.50.60">
    <property type="entry name" value="FAD/NAD(P)-binding domain"/>
    <property type="match status" value="2"/>
</dbReference>
<dbReference type="SUPFAM" id="SSF51905">
    <property type="entry name" value="FAD/NAD(P)-binding domain"/>
    <property type="match status" value="1"/>
</dbReference>